<reference evidence="8" key="1">
    <citation type="submission" date="2022-08" db="EMBL/GenBank/DDBJ databases">
        <authorList>
            <person name="Marques A."/>
        </authorList>
    </citation>
    <scope>NUCLEOTIDE SEQUENCE</scope>
    <source>
        <strain evidence="8">RhyPub2mFocal</strain>
        <tissue evidence="8">Leaves</tissue>
    </source>
</reference>
<protein>
    <submittedName>
        <fullName evidence="8">Plant regulator RWP-RK family protein</fullName>
    </submittedName>
</protein>
<proteinExistence type="predicted"/>
<dbReference type="EMBL" id="JAMFTS010000002">
    <property type="protein sequence ID" value="KAJ4799893.1"/>
    <property type="molecule type" value="Genomic_DNA"/>
</dbReference>
<sequence>MMPIYKLSHRMYAVSGTQASTTMDAPMIFLMQPLHPLSTMDATVGQGRGQTLHPNRYGGPTEHLYRRKKPRRYKLKFEHVAQKFSLSIKDAARELKVSVPTLQLRCRELGIPKWPYRKVRSLESLIETMVELAPRRFEHAISKVREEIEAIKLNPTMEIKYETERLRQEIYDSKYKRQRTSGLTS</sequence>
<dbReference type="Proteomes" id="UP001140206">
    <property type="component" value="Chromosome 3"/>
</dbReference>
<dbReference type="Proteomes" id="UP001140206">
    <property type="component" value="Chromosome 1"/>
</dbReference>
<keyword evidence="2" id="KW-0805">Transcription regulation</keyword>
<evidence type="ECO:0000256" key="2">
    <source>
        <dbReference type="ARBA" id="ARBA00023015"/>
    </source>
</evidence>
<comment type="caution">
    <text evidence="8">The sequence shown here is derived from an EMBL/GenBank/DDBJ whole genome shotgun (WGS) entry which is preliminary data.</text>
</comment>
<keyword evidence="5" id="KW-0804">Transcription</keyword>
<organism evidence="8 12">
    <name type="scientific">Rhynchospora pubera</name>
    <dbReference type="NCBI Taxonomy" id="906938"/>
    <lineage>
        <taxon>Eukaryota</taxon>
        <taxon>Viridiplantae</taxon>
        <taxon>Streptophyta</taxon>
        <taxon>Embryophyta</taxon>
        <taxon>Tracheophyta</taxon>
        <taxon>Spermatophyta</taxon>
        <taxon>Magnoliopsida</taxon>
        <taxon>Liliopsida</taxon>
        <taxon>Poales</taxon>
        <taxon>Cyperaceae</taxon>
        <taxon>Cyperoideae</taxon>
        <taxon>Rhynchosporeae</taxon>
        <taxon>Rhynchospora</taxon>
    </lineage>
</organism>
<dbReference type="EMBL" id="JAMFTS010000003">
    <property type="protein sequence ID" value="KAJ4769924.1"/>
    <property type="molecule type" value="Genomic_DNA"/>
</dbReference>
<dbReference type="GO" id="GO:0003677">
    <property type="term" value="F:DNA binding"/>
    <property type="evidence" value="ECO:0007669"/>
    <property type="project" value="UniProtKB-KW"/>
</dbReference>
<dbReference type="Pfam" id="PF02042">
    <property type="entry name" value="RWP-RK"/>
    <property type="match status" value="1"/>
</dbReference>
<dbReference type="PROSITE" id="PS51519">
    <property type="entry name" value="RWP_RK"/>
    <property type="match status" value="1"/>
</dbReference>
<feature type="domain" description="RWP-RK" evidence="7">
    <location>
        <begin position="59"/>
        <end position="143"/>
    </location>
</feature>
<evidence type="ECO:0000256" key="5">
    <source>
        <dbReference type="ARBA" id="ARBA00023163"/>
    </source>
</evidence>
<dbReference type="EMBL" id="JAMFTS010000001">
    <property type="protein sequence ID" value="KAJ4813630.1"/>
    <property type="molecule type" value="Genomic_DNA"/>
</dbReference>
<keyword evidence="3" id="KW-0175">Coiled coil</keyword>
<evidence type="ECO:0000313" key="8">
    <source>
        <dbReference type="EMBL" id="KAJ4769924.1"/>
    </source>
</evidence>
<dbReference type="EMBL" id="JAMFTS010000001">
    <property type="protein sequence ID" value="KAJ4811972.1"/>
    <property type="molecule type" value="Genomic_DNA"/>
</dbReference>
<dbReference type="GO" id="GO:0003700">
    <property type="term" value="F:DNA-binding transcription factor activity"/>
    <property type="evidence" value="ECO:0007669"/>
    <property type="project" value="InterPro"/>
</dbReference>
<dbReference type="Proteomes" id="UP001140206">
    <property type="component" value="Chromosome 2"/>
</dbReference>
<dbReference type="PANTHER" id="PTHR46373:SF31">
    <property type="entry name" value="RWP-RK DOMAIN-CONTAINING PROTEIN"/>
    <property type="match status" value="1"/>
</dbReference>
<evidence type="ECO:0000256" key="6">
    <source>
        <dbReference type="ARBA" id="ARBA00023242"/>
    </source>
</evidence>
<keyword evidence="12" id="KW-1185">Reference proteome</keyword>
<dbReference type="InterPro" id="IPR044607">
    <property type="entry name" value="RKD-like"/>
</dbReference>
<evidence type="ECO:0000256" key="4">
    <source>
        <dbReference type="ARBA" id="ARBA00023125"/>
    </source>
</evidence>
<gene>
    <name evidence="10" type="ORF">LUZ62_024538</name>
    <name evidence="11" type="ORF">LUZ62_026196</name>
    <name evidence="9" type="ORF">LUZ62_051139</name>
    <name evidence="8" type="ORF">LUZ62_054181</name>
</gene>
<evidence type="ECO:0000256" key="3">
    <source>
        <dbReference type="ARBA" id="ARBA00023054"/>
    </source>
</evidence>
<keyword evidence="6" id="KW-0539">Nucleus</keyword>
<dbReference type="AlphaFoldDB" id="A0AAV8DQ13"/>
<evidence type="ECO:0000313" key="11">
    <source>
        <dbReference type="EMBL" id="KAJ4813630.1"/>
    </source>
</evidence>
<dbReference type="PANTHER" id="PTHR46373">
    <property type="entry name" value="PROTEIN RKD4"/>
    <property type="match status" value="1"/>
</dbReference>
<keyword evidence="4" id="KW-0238">DNA-binding</keyword>
<name>A0AAV8DQ13_9POAL</name>
<evidence type="ECO:0000256" key="1">
    <source>
        <dbReference type="ARBA" id="ARBA00004049"/>
    </source>
</evidence>
<evidence type="ECO:0000313" key="12">
    <source>
        <dbReference type="Proteomes" id="UP001140206"/>
    </source>
</evidence>
<evidence type="ECO:0000313" key="10">
    <source>
        <dbReference type="EMBL" id="KAJ4811972.1"/>
    </source>
</evidence>
<dbReference type="InterPro" id="IPR003035">
    <property type="entry name" value="RWP-RK_dom"/>
</dbReference>
<evidence type="ECO:0000313" key="9">
    <source>
        <dbReference type="EMBL" id="KAJ4799893.1"/>
    </source>
</evidence>
<accession>A0AAV8DQ13</accession>
<evidence type="ECO:0000259" key="7">
    <source>
        <dbReference type="PROSITE" id="PS51519"/>
    </source>
</evidence>
<comment type="function">
    <text evidence="1">Putative transcription factor.</text>
</comment>